<reference evidence="10 11" key="1">
    <citation type="journal article" date="2011" name="Proc. Natl. Acad. Sci. U.S.A.">
        <title>Genetic diversity and population structure of the endangered marsupial Sarcophilus harrisii (Tasmanian devil).</title>
        <authorList>
            <person name="Miller W."/>
            <person name="Hayes V.M."/>
            <person name="Ratan A."/>
            <person name="Petersen D.C."/>
            <person name="Wittekindt N.E."/>
            <person name="Miller J."/>
            <person name="Walenz B."/>
            <person name="Knight J."/>
            <person name="Qi J."/>
            <person name="Zhao F."/>
            <person name="Wang Q."/>
            <person name="Bedoya-Reina O.C."/>
            <person name="Katiyar N."/>
            <person name="Tomsho L.P."/>
            <person name="Kasson L.M."/>
            <person name="Hardie R.A."/>
            <person name="Woodbridge P."/>
            <person name="Tindall E.A."/>
            <person name="Bertelsen M.F."/>
            <person name="Dixon D."/>
            <person name="Pyecroft S."/>
            <person name="Helgen K.M."/>
            <person name="Lesk A.M."/>
            <person name="Pringle T.H."/>
            <person name="Patterson N."/>
            <person name="Zhang Y."/>
            <person name="Kreiss A."/>
            <person name="Woods G.M."/>
            <person name="Jones M.E."/>
            <person name="Schuster S.C."/>
        </authorList>
    </citation>
    <scope>NUCLEOTIDE SEQUENCE [LARGE SCALE GENOMIC DNA]</scope>
</reference>
<keyword evidence="3" id="KW-0964">Secreted</keyword>
<dbReference type="Pfam" id="PF00074">
    <property type="entry name" value="RnaseA"/>
    <property type="match status" value="1"/>
</dbReference>
<dbReference type="Proteomes" id="UP000007648">
    <property type="component" value="Unassembled WGS sequence"/>
</dbReference>
<evidence type="ECO:0000256" key="3">
    <source>
        <dbReference type="ARBA" id="ARBA00022525"/>
    </source>
</evidence>
<dbReference type="eggNOG" id="ENOG502SQ4K">
    <property type="taxonomic scope" value="Eukaryota"/>
</dbReference>
<protein>
    <recommendedName>
        <fullName evidence="9">Ribonuclease A-domain domain-containing protein</fullName>
    </recommendedName>
</protein>
<dbReference type="InterPro" id="IPR036816">
    <property type="entry name" value="RNaseA-like_dom_sf"/>
</dbReference>
<evidence type="ECO:0000313" key="10">
    <source>
        <dbReference type="Ensembl" id="ENSSHAP00000005879.1"/>
    </source>
</evidence>
<accession>G3VRS4</accession>
<dbReference type="SUPFAM" id="SSF54076">
    <property type="entry name" value="RNase A-like"/>
    <property type="match status" value="1"/>
</dbReference>
<sequence>MALERFLLLLPLLTILIVNIVSSETPAERFERQHVDSGHRDLNDNKVYCNLMMRNRGMTKGSCKQFNTFILESIWKIRAICWNTKAPCKTENSNCHRSRKLMQVIECRLKGNSKFPHCKYQTMKTKKHIIVACHGWPPLPVHLDYSKRDRGQEQ</sequence>
<dbReference type="AlphaFoldDB" id="G3VRS4"/>
<evidence type="ECO:0000256" key="2">
    <source>
        <dbReference type="ARBA" id="ARBA00005600"/>
    </source>
</evidence>
<name>G3VRS4_SARHA</name>
<dbReference type="InterPro" id="IPR023412">
    <property type="entry name" value="RNaseA_domain"/>
</dbReference>
<dbReference type="PRINTS" id="PR00794">
    <property type="entry name" value="RIBONUCLEASE"/>
</dbReference>
<dbReference type="KEGG" id="shr:100931633"/>
<evidence type="ECO:0000259" key="9">
    <source>
        <dbReference type="SMART" id="SM00092"/>
    </source>
</evidence>
<keyword evidence="4 8" id="KW-0540">Nuclease</keyword>
<dbReference type="HOGENOM" id="CLU_117006_0_0_1"/>
<dbReference type="GO" id="GO:0050830">
    <property type="term" value="P:defense response to Gram-positive bacterium"/>
    <property type="evidence" value="ECO:0007669"/>
    <property type="project" value="TreeGrafter"/>
</dbReference>
<dbReference type="GeneTree" id="ENSGT00940000160869"/>
<keyword evidence="5 8" id="KW-0255">Endonuclease</keyword>
<evidence type="ECO:0000256" key="4">
    <source>
        <dbReference type="ARBA" id="ARBA00022722"/>
    </source>
</evidence>
<reference evidence="10" key="3">
    <citation type="submission" date="2025-09" db="UniProtKB">
        <authorList>
            <consortium name="Ensembl"/>
        </authorList>
    </citation>
    <scope>IDENTIFICATION</scope>
</reference>
<dbReference type="OMA" id="WPPLPVH"/>
<reference evidence="10" key="2">
    <citation type="submission" date="2025-08" db="UniProtKB">
        <authorList>
            <consortium name="Ensembl"/>
        </authorList>
    </citation>
    <scope>IDENTIFICATION</scope>
</reference>
<dbReference type="CDD" id="cd06265">
    <property type="entry name" value="RNase_A_canonical"/>
    <property type="match status" value="1"/>
</dbReference>
<dbReference type="GO" id="GO:0004519">
    <property type="term" value="F:endonuclease activity"/>
    <property type="evidence" value="ECO:0007669"/>
    <property type="project" value="UniProtKB-KW"/>
</dbReference>
<comment type="subcellular location">
    <subcellularLocation>
        <location evidence="1">Secreted</location>
    </subcellularLocation>
</comment>
<evidence type="ECO:0000256" key="8">
    <source>
        <dbReference type="RuleBase" id="RU000651"/>
    </source>
</evidence>
<keyword evidence="8" id="KW-0732">Signal</keyword>
<gene>
    <name evidence="10" type="primary">LOC100931633</name>
</gene>
<dbReference type="RefSeq" id="XP_003758814.1">
    <property type="nucleotide sequence ID" value="XM_003758766.1"/>
</dbReference>
<dbReference type="GO" id="GO:0004540">
    <property type="term" value="F:RNA nuclease activity"/>
    <property type="evidence" value="ECO:0007669"/>
    <property type="project" value="TreeGrafter"/>
</dbReference>
<keyword evidence="6 8" id="KW-0378">Hydrolase</keyword>
<dbReference type="GeneID" id="100931633"/>
<dbReference type="OrthoDB" id="8573660at2759"/>
<dbReference type="SMART" id="SM00092">
    <property type="entry name" value="RNAse_Pc"/>
    <property type="match status" value="1"/>
</dbReference>
<evidence type="ECO:0000256" key="6">
    <source>
        <dbReference type="ARBA" id="ARBA00022801"/>
    </source>
</evidence>
<dbReference type="InParanoid" id="G3VRS4"/>
<dbReference type="InterPro" id="IPR023411">
    <property type="entry name" value="RNaseA_AS"/>
</dbReference>
<keyword evidence="11" id="KW-1185">Reference proteome</keyword>
<dbReference type="Ensembl" id="ENSSHAT00000005933.2">
    <property type="protein sequence ID" value="ENSSHAP00000005879.1"/>
    <property type="gene ID" value="ENSSHAG00000005129.2"/>
</dbReference>
<evidence type="ECO:0000313" key="11">
    <source>
        <dbReference type="Proteomes" id="UP000007648"/>
    </source>
</evidence>
<dbReference type="PANTHER" id="PTHR11437:SF24">
    <property type="entry name" value="RIBONUCLEASE PANCREATIC"/>
    <property type="match status" value="1"/>
</dbReference>
<dbReference type="PANTHER" id="PTHR11437">
    <property type="entry name" value="RIBONUCLEASE"/>
    <property type="match status" value="1"/>
</dbReference>
<dbReference type="GO" id="GO:0003676">
    <property type="term" value="F:nucleic acid binding"/>
    <property type="evidence" value="ECO:0007669"/>
    <property type="project" value="InterPro"/>
</dbReference>
<feature type="domain" description="Ribonuclease A-domain" evidence="9">
    <location>
        <begin position="23"/>
        <end position="147"/>
    </location>
</feature>
<evidence type="ECO:0000256" key="5">
    <source>
        <dbReference type="ARBA" id="ARBA00022759"/>
    </source>
</evidence>
<dbReference type="InterPro" id="IPR001427">
    <property type="entry name" value="RNaseA"/>
</dbReference>
<feature type="signal peptide" evidence="8">
    <location>
        <begin position="1"/>
        <end position="23"/>
    </location>
</feature>
<comment type="similarity">
    <text evidence="2 8">Belongs to the pancreatic ribonuclease family.</text>
</comment>
<feature type="chain" id="PRO_5007750063" description="Ribonuclease A-domain domain-containing protein" evidence="8">
    <location>
        <begin position="24"/>
        <end position="154"/>
    </location>
</feature>
<dbReference type="FunFam" id="3.10.130.10:FF:000001">
    <property type="entry name" value="Ribonuclease pancreatic"/>
    <property type="match status" value="1"/>
</dbReference>
<dbReference type="GO" id="GO:0005576">
    <property type="term" value="C:extracellular region"/>
    <property type="evidence" value="ECO:0007669"/>
    <property type="project" value="UniProtKB-SubCell"/>
</dbReference>
<proteinExistence type="inferred from homology"/>
<evidence type="ECO:0000256" key="1">
    <source>
        <dbReference type="ARBA" id="ARBA00004613"/>
    </source>
</evidence>
<dbReference type="PROSITE" id="PS00127">
    <property type="entry name" value="RNASE_PANCREATIC"/>
    <property type="match status" value="1"/>
</dbReference>
<dbReference type="Gene3D" id="3.10.130.10">
    <property type="entry name" value="Ribonuclease A-like domain"/>
    <property type="match status" value="1"/>
</dbReference>
<evidence type="ECO:0000256" key="7">
    <source>
        <dbReference type="ARBA" id="ARBA00023157"/>
    </source>
</evidence>
<organism evidence="10 11">
    <name type="scientific">Sarcophilus harrisii</name>
    <name type="common">Tasmanian devil</name>
    <name type="synonym">Sarcophilus laniarius</name>
    <dbReference type="NCBI Taxonomy" id="9305"/>
    <lineage>
        <taxon>Eukaryota</taxon>
        <taxon>Metazoa</taxon>
        <taxon>Chordata</taxon>
        <taxon>Craniata</taxon>
        <taxon>Vertebrata</taxon>
        <taxon>Euteleostomi</taxon>
        <taxon>Mammalia</taxon>
        <taxon>Metatheria</taxon>
        <taxon>Dasyuromorphia</taxon>
        <taxon>Dasyuridae</taxon>
        <taxon>Sarcophilus</taxon>
    </lineage>
</organism>
<dbReference type="GO" id="GO:0016787">
    <property type="term" value="F:hydrolase activity"/>
    <property type="evidence" value="ECO:0007669"/>
    <property type="project" value="UniProtKB-KW"/>
</dbReference>
<keyword evidence="7" id="KW-1015">Disulfide bond</keyword>